<reference evidence="2" key="1">
    <citation type="journal article" date="2010" name="Science">
        <title>Plasticity of animal genome architecture unmasked by rapid evolution of a pelagic tunicate.</title>
        <authorList>
            <person name="Denoeud F."/>
            <person name="Henriet S."/>
            <person name="Mungpakdee S."/>
            <person name="Aury J.M."/>
            <person name="Da Silva C."/>
            <person name="Brinkmann H."/>
            <person name="Mikhaleva J."/>
            <person name="Olsen L.C."/>
            <person name="Jubin C."/>
            <person name="Canestro C."/>
            <person name="Bouquet J.M."/>
            <person name="Danks G."/>
            <person name="Poulain J."/>
            <person name="Campsteijn C."/>
            <person name="Adamski M."/>
            <person name="Cross I."/>
            <person name="Yadetie F."/>
            <person name="Muffato M."/>
            <person name="Louis A."/>
            <person name="Butcher S."/>
            <person name="Tsagkogeorga G."/>
            <person name="Konrad A."/>
            <person name="Singh S."/>
            <person name="Jensen M.F."/>
            <person name="Cong E.H."/>
            <person name="Eikeseth-Otteraa H."/>
            <person name="Noel B."/>
            <person name="Anthouard V."/>
            <person name="Porcel B.M."/>
            <person name="Kachouri-Lafond R."/>
            <person name="Nishino A."/>
            <person name="Ugolini M."/>
            <person name="Chourrout P."/>
            <person name="Nishida H."/>
            <person name="Aasland R."/>
            <person name="Huzurbazar S."/>
            <person name="Westhof E."/>
            <person name="Delsuc F."/>
            <person name="Lehrach H."/>
            <person name="Reinhardt R."/>
            <person name="Weissenbach J."/>
            <person name="Roy S.W."/>
            <person name="Artiguenave F."/>
            <person name="Postlethwait J.H."/>
            <person name="Manak J.R."/>
            <person name="Thompson E.M."/>
            <person name="Jaillon O."/>
            <person name="Du Pasquier L."/>
            <person name="Boudinot P."/>
            <person name="Liberles D.A."/>
            <person name="Volff J.N."/>
            <person name="Philippe H."/>
            <person name="Lenhard B."/>
            <person name="Roest Crollius H."/>
            <person name="Wincker P."/>
            <person name="Chourrout D."/>
        </authorList>
    </citation>
    <scope>NUCLEOTIDE SEQUENCE [LARGE SCALE GENOMIC DNA]</scope>
</reference>
<name>E4XX32_OIKDI</name>
<dbReference type="InParanoid" id="E4XX32"/>
<sequence>MEKTNSWVCRDCFNYRVNFRTDQLQIDWWWTNEDFIYLTFDEPVSFVTAAYPVKDAVLYSTGADGQQTYKLTFESHFNPGDKRIDFNIQFREDNLTSVVSAATICPFCHPVPSFVVNVAPQALVAQVDNWCDIEIIVDKKYHINHQQFTNKMNRVKKYLTWTDNILVDATYDCAKPYNTDKFLSDSYTQWQIENNSEIEALRLDDSVAATCQLIDLMEDGVRALAESYVCLDEMPRGKQIRFGGKIDKISNSKGPQCVWVTTCNSAGTLTISAHIDHFYAAVPSTIKTKLLGDLVKEDGWAEGDEDDELKKTVALSFSQVEVNGASVIRGVYTFGPSESATAAAKPDVNNVGLELATPLSYTVTCDYASSIAVKISEVGIDANPTFGGTSTTGSLDIGATLTGADDSSKKWTIGDTVTLTVADNTADSLTVSVAIESCTAYSDVDYLENAVPISKGTCYEDQINTQIVARDNIIVSALSFDAFKYSSGGNAAYVKCQLRACILYPEGYRDIACSTAVSSNDKQARDAGDLTCEQL</sequence>
<dbReference type="InterPro" id="IPR001507">
    <property type="entry name" value="ZP_dom"/>
</dbReference>
<accession>E4XX32</accession>
<proteinExistence type="predicted"/>
<protein>
    <recommendedName>
        <fullName evidence="1">ZP domain-containing protein</fullName>
    </recommendedName>
</protein>
<organism evidence="2">
    <name type="scientific">Oikopleura dioica</name>
    <name type="common">Tunicate</name>
    <dbReference type="NCBI Taxonomy" id="34765"/>
    <lineage>
        <taxon>Eukaryota</taxon>
        <taxon>Metazoa</taxon>
        <taxon>Chordata</taxon>
        <taxon>Tunicata</taxon>
        <taxon>Appendicularia</taxon>
        <taxon>Copelata</taxon>
        <taxon>Oikopleuridae</taxon>
        <taxon>Oikopleura</taxon>
    </lineage>
</organism>
<feature type="domain" description="ZP" evidence="1">
    <location>
        <begin position="262"/>
        <end position="520"/>
    </location>
</feature>
<dbReference type="SMART" id="SM00241">
    <property type="entry name" value="ZP"/>
    <property type="match status" value="1"/>
</dbReference>
<dbReference type="EMBL" id="FN653264">
    <property type="protein sequence ID" value="CBY14226.1"/>
    <property type="molecule type" value="Genomic_DNA"/>
</dbReference>
<dbReference type="AlphaFoldDB" id="E4XX32"/>
<evidence type="ECO:0000259" key="1">
    <source>
        <dbReference type="PROSITE" id="PS51034"/>
    </source>
</evidence>
<gene>
    <name evidence="2" type="ORF">GSOID_T00007211001</name>
</gene>
<evidence type="ECO:0000313" key="2">
    <source>
        <dbReference type="EMBL" id="CBY14226.1"/>
    </source>
</evidence>
<dbReference type="PROSITE" id="PS51034">
    <property type="entry name" value="ZP_2"/>
    <property type="match status" value="1"/>
</dbReference>
<keyword evidence="3" id="KW-1185">Reference proteome</keyword>
<dbReference type="Proteomes" id="UP000001307">
    <property type="component" value="Unassembled WGS sequence"/>
</dbReference>
<evidence type="ECO:0000313" key="3">
    <source>
        <dbReference type="Proteomes" id="UP000001307"/>
    </source>
</evidence>